<comment type="caution">
    <text evidence="7">The sequence shown here is derived from an EMBL/GenBank/DDBJ whole genome shotgun (WGS) entry which is preliminary data.</text>
</comment>
<feature type="transmembrane region" description="Helical" evidence="5">
    <location>
        <begin position="74"/>
        <end position="93"/>
    </location>
</feature>
<dbReference type="PROSITE" id="PS51012">
    <property type="entry name" value="ABC_TM2"/>
    <property type="match status" value="1"/>
</dbReference>
<gene>
    <name evidence="7" type="ORF">CBF35_06050</name>
</gene>
<feature type="transmembrane region" description="Helical" evidence="5">
    <location>
        <begin position="40"/>
        <end position="62"/>
    </location>
</feature>
<evidence type="ECO:0000256" key="3">
    <source>
        <dbReference type="ARBA" id="ARBA00022989"/>
    </source>
</evidence>
<dbReference type="GO" id="GO:0140359">
    <property type="term" value="F:ABC-type transporter activity"/>
    <property type="evidence" value="ECO:0007669"/>
    <property type="project" value="InterPro"/>
</dbReference>
<name>A0A429ZRW4_9ENTE</name>
<keyword evidence="3 5" id="KW-1133">Transmembrane helix</keyword>
<dbReference type="AlphaFoldDB" id="A0A429ZRW4"/>
<evidence type="ECO:0000256" key="2">
    <source>
        <dbReference type="ARBA" id="ARBA00022692"/>
    </source>
</evidence>
<keyword evidence="4 5" id="KW-0472">Membrane</keyword>
<dbReference type="InterPro" id="IPR047817">
    <property type="entry name" value="ABC2_TM_bact-type"/>
</dbReference>
<evidence type="ECO:0000313" key="7">
    <source>
        <dbReference type="EMBL" id="RST96470.1"/>
    </source>
</evidence>
<dbReference type="PRINTS" id="PR00164">
    <property type="entry name" value="ABC2TRNSPORT"/>
</dbReference>
<evidence type="ECO:0000256" key="5">
    <source>
        <dbReference type="RuleBase" id="RU361157"/>
    </source>
</evidence>
<dbReference type="OrthoDB" id="63188at2"/>
<feature type="transmembrane region" description="Helical" evidence="5">
    <location>
        <begin position="187"/>
        <end position="207"/>
    </location>
</feature>
<dbReference type="PANTHER" id="PTHR43027:SF2">
    <property type="entry name" value="TRANSPORT PERMEASE PROTEIN"/>
    <property type="match status" value="1"/>
</dbReference>
<dbReference type="RefSeq" id="WP_126779117.1">
    <property type="nucleotide sequence ID" value="NZ_NGJU01000007.1"/>
</dbReference>
<organism evidence="7 8">
    <name type="scientific">Vagococcus salmoninarum</name>
    <dbReference type="NCBI Taxonomy" id="2739"/>
    <lineage>
        <taxon>Bacteria</taxon>
        <taxon>Bacillati</taxon>
        <taxon>Bacillota</taxon>
        <taxon>Bacilli</taxon>
        <taxon>Lactobacillales</taxon>
        <taxon>Enterococcaceae</taxon>
        <taxon>Vagococcus</taxon>
    </lineage>
</organism>
<feature type="transmembrane region" description="Helical" evidence="5">
    <location>
        <begin position="114"/>
        <end position="144"/>
    </location>
</feature>
<sequence length="270" mass="30250">MFKEPLLSENSLKGKEAISKIKAIIILEVKAIIREPSSMFFIFVLPLVLTIVFGSVFGADVIDEAQGLKGIDTVFPINLVFIIANVGLMGIPISISELKEKVTLKRYFSYPISYLTYFLSVMSTYLAVTVLSSLLVLVTCFWFFGANFFMSFSQTLGFLFFWLLAVYVFDSLGYIVVLCFKSSRSINIAATAIFLIMIFGSGVAVPLERLPNEIQNIAKFTPMAHSIELLESLWLSRFTLSDNAINIAYLIITSCLLTVIITKYKIKWEG</sequence>
<feature type="transmembrane region" description="Helical" evidence="5">
    <location>
        <begin position="156"/>
        <end position="180"/>
    </location>
</feature>
<dbReference type="InterPro" id="IPR000412">
    <property type="entry name" value="ABC_2_transport"/>
</dbReference>
<dbReference type="InterPro" id="IPR052902">
    <property type="entry name" value="ABC-2_transporter"/>
</dbReference>
<evidence type="ECO:0000313" key="8">
    <source>
        <dbReference type="Proteomes" id="UP000287239"/>
    </source>
</evidence>
<keyword evidence="5" id="KW-1003">Cell membrane</keyword>
<keyword evidence="5" id="KW-0813">Transport</keyword>
<dbReference type="PIRSF" id="PIRSF006648">
    <property type="entry name" value="DrrB"/>
    <property type="match status" value="1"/>
</dbReference>
<dbReference type="GeneID" id="98567928"/>
<evidence type="ECO:0000259" key="6">
    <source>
        <dbReference type="PROSITE" id="PS51012"/>
    </source>
</evidence>
<dbReference type="InterPro" id="IPR013525">
    <property type="entry name" value="ABC2_TM"/>
</dbReference>
<feature type="domain" description="ABC transmembrane type-2" evidence="6">
    <location>
        <begin position="37"/>
        <end position="268"/>
    </location>
</feature>
<accession>A0A429ZRW4</accession>
<proteinExistence type="inferred from homology"/>
<keyword evidence="2 5" id="KW-0812">Transmembrane</keyword>
<feature type="transmembrane region" description="Helical" evidence="5">
    <location>
        <begin position="244"/>
        <end position="264"/>
    </location>
</feature>
<dbReference type="EMBL" id="NGJU01000007">
    <property type="protein sequence ID" value="RST96470.1"/>
    <property type="molecule type" value="Genomic_DNA"/>
</dbReference>
<dbReference type="GO" id="GO:0043190">
    <property type="term" value="C:ATP-binding cassette (ABC) transporter complex"/>
    <property type="evidence" value="ECO:0007669"/>
    <property type="project" value="InterPro"/>
</dbReference>
<keyword evidence="8" id="KW-1185">Reference proteome</keyword>
<dbReference type="Proteomes" id="UP000287239">
    <property type="component" value="Unassembled WGS sequence"/>
</dbReference>
<dbReference type="Pfam" id="PF01061">
    <property type="entry name" value="ABC2_membrane"/>
    <property type="match status" value="1"/>
</dbReference>
<evidence type="ECO:0000256" key="1">
    <source>
        <dbReference type="ARBA" id="ARBA00004141"/>
    </source>
</evidence>
<reference evidence="7 8" key="1">
    <citation type="submission" date="2017-05" db="EMBL/GenBank/DDBJ databases">
        <title>Vagococcus spp. assemblies.</title>
        <authorList>
            <person name="Gulvik C.A."/>
        </authorList>
    </citation>
    <scope>NUCLEOTIDE SEQUENCE [LARGE SCALE GENOMIC DNA]</scope>
    <source>
        <strain evidence="7 8">NCFB 2777</strain>
    </source>
</reference>
<comment type="subcellular location">
    <subcellularLocation>
        <location evidence="5">Cell membrane</location>
        <topology evidence="5">Multi-pass membrane protein</topology>
    </subcellularLocation>
    <subcellularLocation>
        <location evidence="1">Membrane</location>
        <topology evidence="1">Multi-pass membrane protein</topology>
    </subcellularLocation>
</comment>
<protein>
    <recommendedName>
        <fullName evidence="5">Transport permease protein</fullName>
    </recommendedName>
</protein>
<dbReference type="PANTHER" id="PTHR43027">
    <property type="entry name" value="DOXORUBICIN RESISTANCE ABC TRANSPORTER PERMEASE PROTEIN DRRC-RELATED"/>
    <property type="match status" value="1"/>
</dbReference>
<evidence type="ECO:0000256" key="4">
    <source>
        <dbReference type="ARBA" id="ARBA00023136"/>
    </source>
</evidence>
<comment type="similarity">
    <text evidence="5">Belongs to the ABC-2 integral membrane protein family.</text>
</comment>